<protein>
    <submittedName>
        <fullName evidence="1">Anaerobic ribonucleoside reductase large subunit</fullName>
    </submittedName>
</protein>
<dbReference type="Pfam" id="PF13597">
    <property type="entry name" value="NRDD"/>
    <property type="match status" value="1"/>
</dbReference>
<organism evidence="1 2">
    <name type="scientific">phage Lak_Megaphage_RVC_JS4_GC31</name>
    <dbReference type="NCBI Taxonomy" id="3109228"/>
    <lineage>
        <taxon>Viruses</taxon>
        <taxon>Duplodnaviria</taxon>
        <taxon>Heunggongvirae</taxon>
        <taxon>Uroviricota</taxon>
        <taxon>Caudoviricetes</taxon>
        <taxon>Caudoviricetes code 15 clade</taxon>
    </lineage>
</organism>
<evidence type="ECO:0000313" key="1">
    <source>
        <dbReference type="EMBL" id="WQJ53092.1"/>
    </source>
</evidence>
<dbReference type="SUPFAM" id="SSF51294">
    <property type="entry name" value="Hedgehog/intein (Hint) domain"/>
    <property type="match status" value="1"/>
</dbReference>
<name>A0ABZ0Z1M0_9CAUD</name>
<evidence type="ECO:0000313" key="2">
    <source>
        <dbReference type="Proteomes" id="UP001349343"/>
    </source>
</evidence>
<dbReference type="PANTHER" id="PTHR21075">
    <property type="entry name" value="ANAEROBIC RIBONUCLEOSIDE-TRIPHOSPHATE REDUCTASE"/>
    <property type="match status" value="1"/>
</dbReference>
<keyword evidence="2" id="KW-1185">Reference proteome</keyword>
<dbReference type="Gene3D" id="3.20.70.20">
    <property type="match status" value="1"/>
</dbReference>
<dbReference type="EMBL" id="OR769222">
    <property type="protein sequence ID" value="WQJ53092.1"/>
    <property type="molecule type" value="Genomic_DNA"/>
</dbReference>
<proteinExistence type="predicted"/>
<dbReference type="Proteomes" id="UP001349343">
    <property type="component" value="Segment"/>
</dbReference>
<sequence>MFGEFVFPDEEGTKPCWESISWLQKDFMVWFNKERLRTIITFPVESFAVVYKDGKFLDEETADFIAEEYARGHSFFTYISDTVDSLSSCCFDGKTPIMYVEPANIKSTGGEGSFTYESIESAYDKYHDQVVQVYQETMNSETETCVGEWKDACFVKAEAIQEVQIYLVPDGLTVVEWKDVMRVTPDHIFPIKTKNGIGYKPAYLLETGDQLIFEAAQYEDDNNGIVEGEQKMIYRSIAKVVIENLAEPKNYYCFQIINEEQNPYFLLPNGCITHNCRLKNKIQTKEFNFTNGNMGIQTGSKSVITLNLSRIIQDWYNSVKKTGVEKEHIESYYDDMCAYIGDILSRVYKYHTAYNELLWDMYDANLLPVYKAGFINLDKQYLTIGINGLNQAAEFLGIECNVNKRYEKFCQTLFGYIKECNIKNGIKFNNHKLTYNTECVPAESLAIKNYNWDKEDGYFVPADTNLYASYIYKPNDKTLSIFDKITLHGKDYIGDYLDGGSAAHLNLSEHLSVKQIKHIMKFAAEVGCSYWTFNIPNCQCEECNFISKTPFTVCPKCGSTHISLYDRIIGYLTKIANWSEGRQIEQKSRVYLNNENIQ</sequence>
<accession>A0ABZ0Z1M0</accession>
<reference evidence="1 2" key="1">
    <citation type="submission" date="2023-11" db="EMBL/GenBank/DDBJ databases">
        <authorList>
            <person name="Cook R."/>
            <person name="Crisci M."/>
            <person name="Pye H."/>
            <person name="Adriaenssens E."/>
            <person name="Santini J."/>
        </authorList>
    </citation>
    <scope>NUCLEOTIDE SEQUENCE [LARGE SCALE GENOMIC DNA]</scope>
    <source>
        <strain evidence="1">Lak_Megaphage_RVC_JS4_GC31</strain>
    </source>
</reference>
<dbReference type="InterPro" id="IPR012833">
    <property type="entry name" value="NrdD"/>
</dbReference>
<dbReference type="InterPro" id="IPR036844">
    <property type="entry name" value="Hint_dom_sf"/>
</dbReference>
<dbReference type="SUPFAM" id="SSF51998">
    <property type="entry name" value="PFL-like glycyl radical enzymes"/>
    <property type="match status" value="1"/>
</dbReference>
<dbReference type="PANTHER" id="PTHR21075:SF0">
    <property type="entry name" value="ANAEROBIC RIBONUCLEOSIDE-TRIPHOSPHATE REDUCTASE"/>
    <property type="match status" value="1"/>
</dbReference>